<comment type="caution">
    <text evidence="3">The sequence shown here is derived from an EMBL/GenBank/DDBJ whole genome shotgun (WGS) entry which is preliminary data.</text>
</comment>
<organism evidence="3 4">
    <name type="scientific">Penaeus vannamei</name>
    <name type="common">Whiteleg shrimp</name>
    <name type="synonym">Litopenaeus vannamei</name>
    <dbReference type="NCBI Taxonomy" id="6689"/>
    <lineage>
        <taxon>Eukaryota</taxon>
        <taxon>Metazoa</taxon>
        <taxon>Ecdysozoa</taxon>
        <taxon>Arthropoda</taxon>
        <taxon>Crustacea</taxon>
        <taxon>Multicrustacea</taxon>
        <taxon>Malacostraca</taxon>
        <taxon>Eumalacostraca</taxon>
        <taxon>Eucarida</taxon>
        <taxon>Decapoda</taxon>
        <taxon>Dendrobranchiata</taxon>
        <taxon>Penaeoidea</taxon>
        <taxon>Penaeidae</taxon>
        <taxon>Penaeus</taxon>
    </lineage>
</organism>
<feature type="domain" description="Alpha-macroglobulin receptor-binding" evidence="1">
    <location>
        <begin position="578"/>
        <end position="655"/>
    </location>
</feature>
<sequence length="720" mass="80805">MSVLVVLEGSDHHRFIHVEEGGRVSHFRPRLSKGDHQHLVRVEGGGWTQVMFPLAVLKQAGKVTVTVKALSLVGSDTRSVTVNVQPEGATVRKHTSVLLDLKSRATVYEFLDLPVDESPLISKSIFRRYVYGSPKARMTLSGDVFGPTSKDMTLSFKTAFQGRILKNTDGLAFNFGSTVWTLRYLRLTNQLDMTKAKKAFEFLNSQLAGLFARYSDGAFGMWTASEPSVWMTTWVLSVLLPAQLEDWENLVYIEPRLINTAVAFILEHQLEDGSFREPFVNEKTWTDDAKSSLPLTALVTTVLYEASPSLDSVIRARAVTARGKAIRYLEQSLQSLWEPYELAITAYALALVNSPSKEVAAKMLERQARVADGKIHWSKKAIESNVRRAEDSQHSFLLPKEPQEWDSYAVEATSYALMVFLMREGVTERQEAIVEWLTSVRDWNRAFSSSVDTVVALRSLAEYSYRARLRDVTALRVKMTATSFPDLKTNISIGKDALSLMRSVPVSGRGFWVVAEGAGQAVAQLEVSWGVDLERYLKRPARKYFELRVTEAYPNFRNKTLITTTACARWVAEDVSSTSHAAMLEIDMASGYVIPQPNANEAAKRNRKKFPQLVPSKQRQCFSFTTRRRFPVANLTAIRSATIFELFAPEHFETVVINATSLAALDVCEVCGSYQCPYCPHYSGRACLVPSMPLVALLAFWVAFVLQEVPLDEWLKVVCR</sequence>
<keyword evidence="4" id="KW-1185">Reference proteome</keyword>
<dbReference type="Gene3D" id="2.60.40.690">
    <property type="entry name" value="Alpha-macroglobulin, receptor-binding domain"/>
    <property type="match status" value="1"/>
</dbReference>
<name>A0A3R7ND57_PENVA</name>
<dbReference type="InterPro" id="IPR009048">
    <property type="entry name" value="A-macroglobulin_rcpt-bd"/>
</dbReference>
<dbReference type="PANTHER" id="PTHR11412">
    <property type="entry name" value="MACROGLOBULIN / COMPLEMENT"/>
    <property type="match status" value="1"/>
</dbReference>
<evidence type="ECO:0000259" key="1">
    <source>
        <dbReference type="Pfam" id="PF07677"/>
    </source>
</evidence>
<reference evidence="3 4" key="1">
    <citation type="submission" date="2018-04" db="EMBL/GenBank/DDBJ databases">
        <authorList>
            <person name="Zhang X."/>
            <person name="Yuan J."/>
            <person name="Li F."/>
            <person name="Xiang J."/>
        </authorList>
    </citation>
    <scope>NUCLEOTIDE SEQUENCE [LARGE SCALE GENOMIC DNA]</scope>
    <source>
        <tissue evidence="3">Muscle</tissue>
    </source>
</reference>
<dbReference type="InterPro" id="IPR036595">
    <property type="entry name" value="A-macroglobulin_rcpt-bd_sf"/>
</dbReference>
<evidence type="ECO:0000313" key="3">
    <source>
        <dbReference type="EMBL" id="ROT84000.1"/>
    </source>
</evidence>
<dbReference type="SUPFAM" id="SSF48239">
    <property type="entry name" value="Terpenoid cyclases/Protein prenyltransferases"/>
    <property type="match status" value="1"/>
</dbReference>
<dbReference type="OrthoDB" id="6359008at2759"/>
<dbReference type="InterPro" id="IPR008930">
    <property type="entry name" value="Terpenoid_cyclase/PrenylTrfase"/>
</dbReference>
<reference evidence="3 4" key="2">
    <citation type="submission" date="2019-01" db="EMBL/GenBank/DDBJ databases">
        <title>The decoding of complex shrimp genome reveals the adaptation for benthos swimmer, frequently molting mechanism and breeding impact on genome.</title>
        <authorList>
            <person name="Sun Y."/>
            <person name="Gao Y."/>
            <person name="Yu Y."/>
        </authorList>
    </citation>
    <scope>NUCLEOTIDE SEQUENCE [LARGE SCALE GENOMIC DNA]</scope>
    <source>
        <tissue evidence="3">Muscle</tissue>
    </source>
</reference>
<feature type="domain" description="Alpha-macroglobulin-like TED" evidence="2">
    <location>
        <begin position="173"/>
        <end position="463"/>
    </location>
</feature>
<dbReference type="InterPro" id="IPR011626">
    <property type="entry name" value="Alpha-macroglobulin_TED"/>
</dbReference>
<accession>A0A3R7ND57</accession>
<dbReference type="AlphaFoldDB" id="A0A3R7ND57"/>
<dbReference type="STRING" id="6689.A0A3R7ND57"/>
<dbReference type="Gene3D" id="1.50.10.20">
    <property type="match status" value="1"/>
</dbReference>
<dbReference type="PANTHER" id="PTHR11412:SF146">
    <property type="entry name" value="CD109 ANTIGEN"/>
    <property type="match status" value="1"/>
</dbReference>
<dbReference type="Proteomes" id="UP000283509">
    <property type="component" value="Unassembled WGS sequence"/>
</dbReference>
<protein>
    <submittedName>
        <fullName evidence="3">Uncharacterized protein</fullName>
    </submittedName>
</protein>
<dbReference type="InterPro" id="IPR050473">
    <property type="entry name" value="A2M/Complement_sys"/>
</dbReference>
<proteinExistence type="predicted"/>
<evidence type="ECO:0000313" key="4">
    <source>
        <dbReference type="Proteomes" id="UP000283509"/>
    </source>
</evidence>
<dbReference type="Pfam" id="PF07678">
    <property type="entry name" value="TED_complement"/>
    <property type="match status" value="1"/>
</dbReference>
<evidence type="ECO:0000259" key="2">
    <source>
        <dbReference type="Pfam" id="PF07678"/>
    </source>
</evidence>
<gene>
    <name evidence="3" type="ORF">C7M84_022789</name>
</gene>
<dbReference type="GO" id="GO:0005615">
    <property type="term" value="C:extracellular space"/>
    <property type="evidence" value="ECO:0007669"/>
    <property type="project" value="InterPro"/>
</dbReference>
<dbReference type="SUPFAM" id="SSF49410">
    <property type="entry name" value="Alpha-macroglobulin receptor domain"/>
    <property type="match status" value="1"/>
</dbReference>
<dbReference type="EMBL" id="QCYY01000609">
    <property type="protein sequence ID" value="ROT84000.1"/>
    <property type="molecule type" value="Genomic_DNA"/>
</dbReference>
<dbReference type="Pfam" id="PF07677">
    <property type="entry name" value="A2M_recep"/>
    <property type="match status" value="1"/>
</dbReference>